<sequence length="276" mass="30292">MNPRILLAIAKKDLLEVRQNKAAWMPMIIVPLVFIIVFPLIILVLPQLSGQAAEQMINDPDMAMMFERLPGIIADKIAGMNPMQSIVVMMLGYFFAPMFLIFPLMFSTTVAAESFAGERERKTMEALLYTPVSDTELFFGKMLAGLIPGIFISWASFLLYSVVLNAAGWPLFGELWFPLATWYPLIFWVTPALAVMGVGLTVLISSKVQTFMGAYQASASLVILVVGLMLGQFAGVVYLSVGVGMLIGLLAWIIAGVMVFVSFQNFNRAKLLVSGS</sequence>
<feature type="transmembrane region" description="Helical" evidence="1">
    <location>
        <begin position="211"/>
        <end position="230"/>
    </location>
</feature>
<keyword evidence="1" id="KW-0812">Transmembrane</keyword>
<dbReference type="GO" id="GO:0005886">
    <property type="term" value="C:plasma membrane"/>
    <property type="evidence" value="ECO:0007669"/>
    <property type="project" value="UniProtKB-SubCell"/>
</dbReference>
<dbReference type="EMBL" id="LGCL01000004">
    <property type="protein sequence ID" value="KPL80584.1"/>
    <property type="molecule type" value="Genomic_DNA"/>
</dbReference>
<dbReference type="OrthoDB" id="72437at2"/>
<evidence type="ECO:0000313" key="3">
    <source>
        <dbReference type="Proteomes" id="UP000050417"/>
    </source>
</evidence>
<gene>
    <name evidence="2" type="ORF">ADN00_01710</name>
</gene>
<feature type="transmembrane region" description="Helical" evidence="1">
    <location>
        <begin position="182"/>
        <end position="204"/>
    </location>
</feature>
<evidence type="ECO:0008006" key="4">
    <source>
        <dbReference type="Google" id="ProtNLM"/>
    </source>
</evidence>
<keyword evidence="1" id="KW-0472">Membrane</keyword>
<dbReference type="GO" id="GO:0140359">
    <property type="term" value="F:ABC-type transporter activity"/>
    <property type="evidence" value="ECO:0007669"/>
    <property type="project" value="InterPro"/>
</dbReference>
<evidence type="ECO:0000256" key="1">
    <source>
        <dbReference type="SAM" id="Phobius"/>
    </source>
</evidence>
<keyword evidence="1" id="KW-1133">Transmembrane helix</keyword>
<keyword evidence="3" id="KW-1185">Reference proteome</keyword>
<feature type="transmembrane region" description="Helical" evidence="1">
    <location>
        <begin position="137"/>
        <end position="162"/>
    </location>
</feature>
<comment type="caution">
    <text evidence="2">The sequence shown here is derived from an EMBL/GenBank/DDBJ whole genome shotgun (WGS) entry which is preliminary data.</text>
</comment>
<dbReference type="Pfam" id="PF12679">
    <property type="entry name" value="ABC2_membrane_2"/>
    <property type="match status" value="1"/>
</dbReference>
<dbReference type="PANTHER" id="PTHR43471">
    <property type="entry name" value="ABC TRANSPORTER PERMEASE"/>
    <property type="match status" value="1"/>
</dbReference>
<dbReference type="Proteomes" id="UP000050417">
    <property type="component" value="Unassembled WGS sequence"/>
</dbReference>
<evidence type="ECO:0000313" key="2">
    <source>
        <dbReference type="EMBL" id="KPL80584.1"/>
    </source>
</evidence>
<dbReference type="STRING" id="1134406.ADN00_01710"/>
<proteinExistence type="predicted"/>
<feature type="transmembrane region" description="Helical" evidence="1">
    <location>
        <begin position="90"/>
        <end position="116"/>
    </location>
</feature>
<accession>A0A0P6XCH0</accession>
<feature type="transmembrane region" description="Helical" evidence="1">
    <location>
        <begin position="236"/>
        <end position="261"/>
    </location>
</feature>
<organism evidence="2 3">
    <name type="scientific">Ornatilinea apprima</name>
    <dbReference type="NCBI Taxonomy" id="1134406"/>
    <lineage>
        <taxon>Bacteria</taxon>
        <taxon>Bacillati</taxon>
        <taxon>Chloroflexota</taxon>
        <taxon>Anaerolineae</taxon>
        <taxon>Anaerolineales</taxon>
        <taxon>Anaerolineaceae</taxon>
        <taxon>Ornatilinea</taxon>
    </lineage>
</organism>
<dbReference type="RefSeq" id="WP_075061231.1">
    <property type="nucleotide sequence ID" value="NZ_LGCL01000004.1"/>
</dbReference>
<reference evidence="2" key="1">
    <citation type="submission" date="2015-07" db="EMBL/GenBank/DDBJ databases">
        <title>Genome sequence of Ornatilinea apprima DSM 23815.</title>
        <authorList>
            <person name="Hemp J."/>
            <person name="Ward L.M."/>
            <person name="Pace L.A."/>
            <person name="Fischer W.W."/>
        </authorList>
    </citation>
    <scope>NUCLEOTIDE SEQUENCE [LARGE SCALE GENOMIC DNA]</scope>
    <source>
        <strain evidence="2">P3M-1</strain>
    </source>
</reference>
<name>A0A0P6XCH0_9CHLR</name>
<protein>
    <recommendedName>
        <fullName evidence="4">ABC transporter permease</fullName>
    </recommendedName>
</protein>
<dbReference type="AlphaFoldDB" id="A0A0P6XCH0"/>
<feature type="transmembrane region" description="Helical" evidence="1">
    <location>
        <begin position="21"/>
        <end position="45"/>
    </location>
</feature>